<feature type="domain" description="SpoVT-AbrB" evidence="8">
    <location>
        <begin position="82"/>
        <end position="125"/>
    </location>
</feature>
<reference evidence="10 12" key="2">
    <citation type="submission" date="2020-08" db="EMBL/GenBank/DDBJ databases">
        <title>Genomic Encyclopedia of Type Strains, Phase IV (KMG-IV): sequencing the most valuable type-strain genomes for metagenomic binning, comparative biology and taxonomic classification.</title>
        <authorList>
            <person name="Goeker M."/>
        </authorList>
    </citation>
    <scope>NUCLEOTIDE SEQUENCE [LARGE SCALE GENOMIC DNA]</scope>
    <source>
        <strain evidence="10 12">DSM 107085</strain>
    </source>
</reference>
<evidence type="ECO:0000256" key="2">
    <source>
        <dbReference type="ARBA" id="ARBA00022490"/>
    </source>
</evidence>
<dbReference type="SUPFAM" id="SSF89447">
    <property type="entry name" value="AbrB/MazE/MraZ-like"/>
    <property type="match status" value="1"/>
</dbReference>
<dbReference type="Gene3D" id="3.40.1550.20">
    <property type="entry name" value="Transcriptional regulator MraZ domain"/>
    <property type="match status" value="1"/>
</dbReference>
<dbReference type="Pfam" id="PF02381">
    <property type="entry name" value="MraZ"/>
    <property type="match status" value="2"/>
</dbReference>
<proteinExistence type="inferred from homology"/>
<dbReference type="GO" id="GO:0003700">
    <property type="term" value="F:DNA-binding transcription factor activity"/>
    <property type="evidence" value="ECO:0007669"/>
    <property type="project" value="UniProtKB-UniRule"/>
</dbReference>
<dbReference type="PANTHER" id="PTHR34701">
    <property type="entry name" value="TRANSCRIPTIONAL REGULATOR MRAZ"/>
    <property type="match status" value="1"/>
</dbReference>
<protein>
    <recommendedName>
        <fullName evidence="1 7">Transcriptional regulator MraZ</fullName>
    </recommendedName>
</protein>
<keyword evidence="3" id="KW-0677">Repeat</keyword>
<evidence type="ECO:0000313" key="11">
    <source>
        <dbReference type="Proteomes" id="UP000029708"/>
    </source>
</evidence>
<feature type="domain" description="SpoVT-AbrB" evidence="8">
    <location>
        <begin position="5"/>
        <end position="53"/>
    </location>
</feature>
<dbReference type="CDD" id="cd16321">
    <property type="entry name" value="MraZ_C"/>
    <property type="match status" value="1"/>
</dbReference>
<dbReference type="PROSITE" id="PS51740">
    <property type="entry name" value="SPOVT_ABRB"/>
    <property type="match status" value="2"/>
</dbReference>
<keyword evidence="6 7" id="KW-0804">Transcription</keyword>
<keyword evidence="9" id="KW-0131">Cell cycle</keyword>
<dbReference type="STRING" id="1543381.LF63_0112485"/>
<dbReference type="AlphaFoldDB" id="A0A099CTI6"/>
<dbReference type="InterPro" id="IPR038619">
    <property type="entry name" value="MraZ_sf"/>
</dbReference>
<keyword evidence="4 7" id="KW-0805">Transcription regulation</keyword>
<comment type="similarity">
    <text evidence="7">Belongs to the MraZ family.</text>
</comment>
<dbReference type="Proteomes" id="UP000560000">
    <property type="component" value="Unassembled WGS sequence"/>
</dbReference>
<dbReference type="InterPro" id="IPR020603">
    <property type="entry name" value="MraZ_dom"/>
</dbReference>
<accession>A0A099CTI6</accession>
<dbReference type="InterPro" id="IPR037914">
    <property type="entry name" value="SpoVT-AbrB_sf"/>
</dbReference>
<comment type="subcellular location">
    <subcellularLocation>
        <location evidence="7">Cytoplasm</location>
        <location evidence="7">Nucleoid</location>
    </subcellularLocation>
</comment>
<dbReference type="EMBL" id="JACHET010000001">
    <property type="protein sequence ID" value="MBB6185405.1"/>
    <property type="molecule type" value="Genomic_DNA"/>
</dbReference>
<dbReference type="HOGENOM" id="CLU_107907_2_0_6"/>
<dbReference type="GO" id="GO:0051301">
    <property type="term" value="P:cell division"/>
    <property type="evidence" value="ECO:0007669"/>
    <property type="project" value="UniProtKB-KW"/>
</dbReference>
<dbReference type="EMBL" id="JROI01000014">
    <property type="protein sequence ID" value="KGI77064.1"/>
    <property type="molecule type" value="Genomic_DNA"/>
</dbReference>
<dbReference type="GO" id="GO:0009295">
    <property type="term" value="C:nucleoid"/>
    <property type="evidence" value="ECO:0007669"/>
    <property type="project" value="UniProtKB-SubCell"/>
</dbReference>
<keyword evidence="5 7" id="KW-0238">DNA-binding</keyword>
<dbReference type="GO" id="GO:0005737">
    <property type="term" value="C:cytoplasm"/>
    <property type="evidence" value="ECO:0007669"/>
    <property type="project" value="UniProtKB-UniRule"/>
</dbReference>
<evidence type="ECO:0000256" key="4">
    <source>
        <dbReference type="ARBA" id="ARBA00023015"/>
    </source>
</evidence>
<comment type="subunit">
    <text evidence="7">Forms oligomers.</text>
</comment>
<gene>
    <name evidence="7" type="primary">mraZ</name>
    <name evidence="10" type="ORF">HNQ86_002750</name>
    <name evidence="9" type="ORF">LF63_0112485</name>
</gene>
<dbReference type="InterPro" id="IPR007159">
    <property type="entry name" value="SpoVT-AbrB_dom"/>
</dbReference>
<evidence type="ECO:0000256" key="5">
    <source>
        <dbReference type="ARBA" id="ARBA00023125"/>
    </source>
</evidence>
<organism evidence="9 11">
    <name type="scientific">Oleiagrimonas soli</name>
    <dbReference type="NCBI Taxonomy" id="1543381"/>
    <lineage>
        <taxon>Bacteria</taxon>
        <taxon>Pseudomonadati</taxon>
        <taxon>Pseudomonadota</taxon>
        <taxon>Gammaproteobacteria</taxon>
        <taxon>Lysobacterales</taxon>
        <taxon>Rhodanobacteraceae</taxon>
        <taxon>Oleiagrimonas</taxon>
    </lineage>
</organism>
<dbReference type="InterPro" id="IPR035644">
    <property type="entry name" value="MraZ_C"/>
</dbReference>
<dbReference type="RefSeq" id="WP_043102274.1">
    <property type="nucleotide sequence ID" value="NZ_JACHET010000001.1"/>
</dbReference>
<keyword evidence="2 7" id="KW-0963">Cytoplasm</keyword>
<evidence type="ECO:0000313" key="12">
    <source>
        <dbReference type="Proteomes" id="UP000560000"/>
    </source>
</evidence>
<evidence type="ECO:0000259" key="8">
    <source>
        <dbReference type="PROSITE" id="PS51740"/>
    </source>
</evidence>
<evidence type="ECO:0000313" key="9">
    <source>
        <dbReference type="EMBL" id="KGI77064.1"/>
    </source>
</evidence>
<evidence type="ECO:0000256" key="3">
    <source>
        <dbReference type="ARBA" id="ARBA00022737"/>
    </source>
</evidence>
<dbReference type="HAMAP" id="MF_01008">
    <property type="entry name" value="MraZ"/>
    <property type="match status" value="1"/>
</dbReference>
<evidence type="ECO:0000256" key="6">
    <source>
        <dbReference type="ARBA" id="ARBA00023163"/>
    </source>
</evidence>
<name>A0A099CTI6_9GAMM</name>
<dbReference type="InterPro" id="IPR035642">
    <property type="entry name" value="MraZ_N"/>
</dbReference>
<keyword evidence="9" id="KW-0132">Cell division</keyword>
<comment type="caution">
    <text evidence="9">The sequence shown here is derived from an EMBL/GenBank/DDBJ whole genome shotgun (WGS) entry which is preliminary data.</text>
</comment>
<dbReference type="NCBIfam" id="TIGR00242">
    <property type="entry name" value="division/cell wall cluster transcriptional repressor MraZ"/>
    <property type="match status" value="1"/>
</dbReference>
<dbReference type="OrthoDB" id="9807753at2"/>
<reference evidence="9 11" key="1">
    <citation type="submission" date="2014-09" db="EMBL/GenBank/DDBJ databases">
        <title>Xanthomonadaceae 3.5X direct submission.</title>
        <authorList>
            <person name="Fang T."/>
            <person name="Wang H."/>
        </authorList>
    </citation>
    <scope>NUCLEOTIDE SEQUENCE [LARGE SCALE GENOMIC DNA]</scope>
    <source>
        <strain evidence="9 11">3.5X</strain>
    </source>
</reference>
<dbReference type="InterPro" id="IPR003444">
    <property type="entry name" value="MraZ"/>
</dbReference>
<dbReference type="GO" id="GO:0000976">
    <property type="term" value="F:transcription cis-regulatory region binding"/>
    <property type="evidence" value="ECO:0007669"/>
    <property type="project" value="TreeGrafter"/>
</dbReference>
<sequence length="148" mass="16531">MFQGETAITVDDKGRLAIPTAYRELVVRECGNCLVVAYNPFEAGCLWIFPQSEWERVRDQVNALPSVKAVHRDLQRKLVGAAAHVEPDSASRILLPASQRASAGIEKKAVLLGMDTKFELWSEQAHLSRIRQTIGEDQISDDMAELRL</sequence>
<evidence type="ECO:0000256" key="1">
    <source>
        <dbReference type="ARBA" id="ARBA00013860"/>
    </source>
</evidence>
<dbReference type="Proteomes" id="UP000029708">
    <property type="component" value="Unassembled WGS sequence"/>
</dbReference>
<dbReference type="CDD" id="cd16320">
    <property type="entry name" value="MraZ_N"/>
    <property type="match status" value="1"/>
</dbReference>
<keyword evidence="11" id="KW-1185">Reference proteome</keyword>
<evidence type="ECO:0000313" key="10">
    <source>
        <dbReference type="EMBL" id="MBB6185405.1"/>
    </source>
</evidence>
<dbReference type="PANTHER" id="PTHR34701:SF1">
    <property type="entry name" value="TRANSCRIPTIONAL REGULATOR MRAZ"/>
    <property type="match status" value="1"/>
</dbReference>
<evidence type="ECO:0000256" key="7">
    <source>
        <dbReference type="HAMAP-Rule" id="MF_01008"/>
    </source>
</evidence>
<dbReference type="GO" id="GO:2000143">
    <property type="term" value="P:negative regulation of DNA-templated transcription initiation"/>
    <property type="evidence" value="ECO:0007669"/>
    <property type="project" value="TreeGrafter"/>
</dbReference>